<dbReference type="InterPro" id="IPR011011">
    <property type="entry name" value="Znf_FYVE_PHD"/>
</dbReference>
<dbReference type="GO" id="GO:0000785">
    <property type="term" value="C:chromatin"/>
    <property type="evidence" value="ECO:0007669"/>
    <property type="project" value="TreeGrafter"/>
</dbReference>
<evidence type="ECO:0000256" key="1">
    <source>
        <dbReference type="ARBA" id="ARBA00022723"/>
    </source>
</evidence>
<dbReference type="SUPFAM" id="SSF57903">
    <property type="entry name" value="FYVE/PHD zinc finger"/>
    <property type="match status" value="1"/>
</dbReference>
<keyword evidence="7" id="KW-1185">Reference proteome</keyword>
<organism evidence="6 7">
    <name type="scientific">Apatococcus fuscideae</name>
    <dbReference type="NCBI Taxonomy" id="2026836"/>
    <lineage>
        <taxon>Eukaryota</taxon>
        <taxon>Viridiplantae</taxon>
        <taxon>Chlorophyta</taxon>
        <taxon>core chlorophytes</taxon>
        <taxon>Trebouxiophyceae</taxon>
        <taxon>Chlorellales</taxon>
        <taxon>Chlorellaceae</taxon>
        <taxon>Apatococcus</taxon>
    </lineage>
</organism>
<dbReference type="InterPro" id="IPR013083">
    <property type="entry name" value="Znf_RING/FYVE/PHD"/>
</dbReference>
<proteinExistence type="predicted"/>
<dbReference type="InterPro" id="IPR001965">
    <property type="entry name" value="Znf_PHD"/>
</dbReference>
<dbReference type="EMBL" id="JALJOV010000782">
    <property type="protein sequence ID" value="KAK9861287.1"/>
    <property type="molecule type" value="Genomic_DNA"/>
</dbReference>
<dbReference type="GO" id="GO:0061665">
    <property type="term" value="F:SUMO ligase activity"/>
    <property type="evidence" value="ECO:0007669"/>
    <property type="project" value="TreeGrafter"/>
</dbReference>
<evidence type="ECO:0000256" key="2">
    <source>
        <dbReference type="ARBA" id="ARBA00022771"/>
    </source>
</evidence>
<evidence type="ECO:0000259" key="5">
    <source>
        <dbReference type="SMART" id="SM00249"/>
    </source>
</evidence>
<dbReference type="SMART" id="SM00249">
    <property type="entry name" value="PHD"/>
    <property type="match status" value="1"/>
</dbReference>
<accession>A0AAW1SY40</accession>
<dbReference type="GO" id="GO:0008270">
    <property type="term" value="F:zinc ion binding"/>
    <property type="evidence" value="ECO:0007669"/>
    <property type="project" value="UniProtKB-KW"/>
</dbReference>
<dbReference type="GO" id="GO:0016925">
    <property type="term" value="P:protein sumoylation"/>
    <property type="evidence" value="ECO:0007669"/>
    <property type="project" value="TreeGrafter"/>
</dbReference>
<keyword evidence="1" id="KW-0479">Metal-binding</keyword>
<evidence type="ECO:0000313" key="7">
    <source>
        <dbReference type="Proteomes" id="UP001485043"/>
    </source>
</evidence>
<dbReference type="PANTHER" id="PTHR10782:SF4">
    <property type="entry name" value="TONALLI, ISOFORM E"/>
    <property type="match status" value="1"/>
</dbReference>
<comment type="caution">
    <text evidence="6">The sequence shown here is derived from an EMBL/GenBank/DDBJ whole genome shotgun (WGS) entry which is preliminary data.</text>
</comment>
<feature type="compositionally biased region" description="Acidic residues" evidence="4">
    <location>
        <begin position="548"/>
        <end position="560"/>
    </location>
</feature>
<dbReference type="Gene3D" id="3.30.40.10">
    <property type="entry name" value="Zinc/RING finger domain, C3HC4 (zinc finger)"/>
    <property type="match status" value="2"/>
</dbReference>
<sequence>MPVRECCKAACCTRAFPFQVAAGPGGPDQKTAPSHLREGYQENSSEAAKAISDSVLSECGGQEGLHNFLQPPLQQLILHWQSGPEETPSFLRLVQSTCPNPAAAEETLSGRKSELQHRILSYISQGSPASRDRWKYEAAGRIINQVHSEMTGIPFRQSSSSPSSSTHVPMPGISSEHIPASNGAKRGRPEPSPSPASANTAIRCPCGVNRDTGTSMIQCEVPECGVWQHCTCAGIPAGTDMPAHFFCELCRLDRADPFWFPTHKALLPPSLLRNTPARQPASLLAPHECSQRVDKTLDTHSMALGLAQQQPHKYRLQLVCVMMNDPVPFRIHWPMQPVLQVNYVGYKPFSRHANAKLGPAGRDEPLNLASSCLHNPGGRPRISLEAEDARKFCITVQLAEKRGLEETPARVVGSDGLVAFDLMTFLEIAKRTRKWVCPHSMKPFCIFDLQVDAYMLRVLQCLEAQTDVVEIEVSAEGQWRPAGSTERWRDITEDLSTAAITGPVVKKEVGMPAAADSDSEEEMSEAEELRQAAAAMAVSKKRARETDEIIDLLSDSDDEPLPVSPPLSRHASRPQAPAAPA</sequence>
<protein>
    <recommendedName>
        <fullName evidence="5">Zinc finger PHD-type domain-containing protein</fullName>
    </recommendedName>
</protein>
<feature type="region of interest" description="Disordered" evidence="4">
    <location>
        <begin position="153"/>
        <end position="201"/>
    </location>
</feature>
<feature type="domain" description="Zinc finger PHD-type" evidence="5">
    <location>
        <begin position="203"/>
        <end position="251"/>
    </location>
</feature>
<keyword evidence="3" id="KW-0862">Zinc</keyword>
<keyword evidence="2" id="KW-0863">Zinc-finger</keyword>
<reference evidence="6 7" key="1">
    <citation type="journal article" date="2024" name="Nat. Commun.">
        <title>Phylogenomics reveals the evolutionary origins of lichenization in chlorophyte algae.</title>
        <authorList>
            <person name="Puginier C."/>
            <person name="Libourel C."/>
            <person name="Otte J."/>
            <person name="Skaloud P."/>
            <person name="Haon M."/>
            <person name="Grisel S."/>
            <person name="Petersen M."/>
            <person name="Berrin J.G."/>
            <person name="Delaux P.M."/>
            <person name="Dal Grande F."/>
            <person name="Keller J."/>
        </authorList>
    </citation>
    <scope>NUCLEOTIDE SEQUENCE [LARGE SCALE GENOMIC DNA]</scope>
    <source>
        <strain evidence="6 7">SAG 2523</strain>
    </source>
</reference>
<feature type="region of interest" description="Disordered" evidence="4">
    <location>
        <begin position="510"/>
        <end position="581"/>
    </location>
</feature>
<dbReference type="InterPro" id="IPR019786">
    <property type="entry name" value="Zinc_finger_PHD-type_CS"/>
</dbReference>
<name>A0AAW1SY40_9CHLO</name>
<evidence type="ECO:0000256" key="4">
    <source>
        <dbReference type="SAM" id="MobiDB-lite"/>
    </source>
</evidence>
<evidence type="ECO:0000313" key="6">
    <source>
        <dbReference type="EMBL" id="KAK9861287.1"/>
    </source>
</evidence>
<evidence type="ECO:0000256" key="3">
    <source>
        <dbReference type="ARBA" id="ARBA00022833"/>
    </source>
</evidence>
<dbReference type="AlphaFoldDB" id="A0AAW1SY40"/>
<dbReference type="Pfam" id="PF20826">
    <property type="entry name" value="PHD_5"/>
    <property type="match status" value="1"/>
</dbReference>
<dbReference type="PROSITE" id="PS01359">
    <property type="entry name" value="ZF_PHD_1"/>
    <property type="match status" value="1"/>
</dbReference>
<feature type="compositionally biased region" description="Acidic residues" evidence="4">
    <location>
        <begin position="517"/>
        <end position="526"/>
    </location>
</feature>
<dbReference type="PANTHER" id="PTHR10782">
    <property type="entry name" value="ZINC FINGER MIZ DOMAIN-CONTAINING PROTEIN"/>
    <property type="match status" value="1"/>
</dbReference>
<gene>
    <name evidence="6" type="ORF">WJX84_002459</name>
</gene>
<feature type="non-terminal residue" evidence="6">
    <location>
        <position position="581"/>
    </location>
</feature>
<feature type="region of interest" description="Disordered" evidence="4">
    <location>
        <begin position="22"/>
        <end position="44"/>
    </location>
</feature>
<dbReference type="Proteomes" id="UP001485043">
    <property type="component" value="Unassembled WGS sequence"/>
</dbReference>